<organism evidence="2 3">
    <name type="scientific">Homarus americanus</name>
    <name type="common">American lobster</name>
    <dbReference type="NCBI Taxonomy" id="6706"/>
    <lineage>
        <taxon>Eukaryota</taxon>
        <taxon>Metazoa</taxon>
        <taxon>Ecdysozoa</taxon>
        <taxon>Arthropoda</taxon>
        <taxon>Crustacea</taxon>
        <taxon>Multicrustacea</taxon>
        <taxon>Malacostraca</taxon>
        <taxon>Eumalacostraca</taxon>
        <taxon>Eucarida</taxon>
        <taxon>Decapoda</taxon>
        <taxon>Pleocyemata</taxon>
        <taxon>Astacidea</taxon>
        <taxon>Nephropoidea</taxon>
        <taxon>Nephropidae</taxon>
        <taxon>Homarus</taxon>
    </lineage>
</organism>
<evidence type="ECO:0000313" key="3">
    <source>
        <dbReference type="Proteomes" id="UP000747542"/>
    </source>
</evidence>
<dbReference type="AlphaFoldDB" id="A0A8J5MTT7"/>
<reference evidence="2" key="1">
    <citation type="journal article" date="2021" name="Sci. Adv.">
        <title>The American lobster genome reveals insights on longevity, neural, and immune adaptations.</title>
        <authorList>
            <person name="Polinski J.M."/>
            <person name="Zimin A.V."/>
            <person name="Clark K.F."/>
            <person name="Kohn A.B."/>
            <person name="Sadowski N."/>
            <person name="Timp W."/>
            <person name="Ptitsyn A."/>
            <person name="Khanna P."/>
            <person name="Romanova D.Y."/>
            <person name="Williams P."/>
            <person name="Greenwood S.J."/>
            <person name="Moroz L.L."/>
            <person name="Walt D.R."/>
            <person name="Bodnar A.G."/>
        </authorList>
    </citation>
    <scope>NUCLEOTIDE SEQUENCE</scope>
    <source>
        <strain evidence="2">GMGI-L3</strain>
    </source>
</reference>
<feature type="compositionally biased region" description="Low complexity" evidence="1">
    <location>
        <begin position="94"/>
        <end position="109"/>
    </location>
</feature>
<dbReference type="Proteomes" id="UP000747542">
    <property type="component" value="Unassembled WGS sequence"/>
</dbReference>
<accession>A0A8J5MTT7</accession>
<protein>
    <submittedName>
        <fullName evidence="2">Uncharacterized protein</fullName>
    </submittedName>
</protein>
<name>A0A8J5MTT7_HOMAM</name>
<evidence type="ECO:0000256" key="1">
    <source>
        <dbReference type="SAM" id="MobiDB-lite"/>
    </source>
</evidence>
<proteinExistence type="predicted"/>
<dbReference type="EMBL" id="JAHLQT010026473">
    <property type="protein sequence ID" value="KAG7163296.1"/>
    <property type="molecule type" value="Genomic_DNA"/>
</dbReference>
<keyword evidence="3" id="KW-1185">Reference proteome</keyword>
<comment type="caution">
    <text evidence="2">The sequence shown here is derived from an EMBL/GenBank/DDBJ whole genome shotgun (WGS) entry which is preliminary data.</text>
</comment>
<evidence type="ECO:0000313" key="2">
    <source>
        <dbReference type="EMBL" id="KAG7163296.1"/>
    </source>
</evidence>
<feature type="compositionally biased region" description="Polar residues" evidence="1">
    <location>
        <begin position="110"/>
        <end position="119"/>
    </location>
</feature>
<sequence length="150" mass="16543">MRPSQYKQNITWKNLHRISTDFFTCAVLTCVTLRVSNGSSEKKTKNGNNRLTISTSSLDTECEESVSVQLKKRDCPAGSVWQSELQSCVDPKTGEVVSDSSGSRVSSGSKQNNQENEPASPTVEDIKEQKKKCKANGGFWNDNISACFDI</sequence>
<feature type="region of interest" description="Disordered" evidence="1">
    <location>
        <begin position="90"/>
        <end position="128"/>
    </location>
</feature>
<gene>
    <name evidence="2" type="ORF">Hamer_G004416</name>
</gene>